<dbReference type="HOGENOM" id="CLU_117383_0_0_1"/>
<dbReference type="Gramene" id="OMERI09G13920.2">
    <property type="protein sequence ID" value="OMERI09G13920.2"/>
    <property type="gene ID" value="OMERI09G13920"/>
</dbReference>
<evidence type="ECO:0000313" key="1">
    <source>
        <dbReference type="EnsemblPlants" id="OMERI09G13920.2"/>
    </source>
</evidence>
<accession>A0A0E0EUI6</accession>
<proteinExistence type="predicted"/>
<protein>
    <submittedName>
        <fullName evidence="1">Uncharacterized protein</fullName>
    </submittedName>
</protein>
<dbReference type="Proteomes" id="UP000008021">
    <property type="component" value="Chromosome 9"/>
</dbReference>
<reference evidence="1" key="2">
    <citation type="submission" date="2018-05" db="EMBL/GenBank/DDBJ databases">
        <title>OmerRS3 (Oryza meridionalis Reference Sequence Version 3).</title>
        <authorList>
            <person name="Zhang J."/>
            <person name="Kudrna D."/>
            <person name="Lee S."/>
            <person name="Talag J."/>
            <person name="Welchert J."/>
            <person name="Wing R.A."/>
        </authorList>
    </citation>
    <scope>NUCLEOTIDE SEQUENCE [LARGE SCALE GENOMIC DNA]</scope>
    <source>
        <strain evidence="1">cv. OR44</strain>
    </source>
</reference>
<sequence length="202" mass="21618">MGMAPGSSTASSRFAESATPPMLSWWWSQWASPLGTGAVMASLRPSPSRRLYPHRVSGLLHREVSWFSNFIPKELQTANCWCKATGGTPQLESWQDITTELRNALSTSSDAFLLSKHMTYSITAASQGSVILPSPGNPNSSCDILRSSPKTVVPRYGNGTLNRLPSAVYTAQWPLSATGDVVQQASSSLAAVVLTLCSLLAS</sequence>
<name>A0A0E0EUI6_9ORYZ</name>
<dbReference type="AlphaFoldDB" id="A0A0E0EUI6"/>
<organism evidence="1">
    <name type="scientific">Oryza meridionalis</name>
    <dbReference type="NCBI Taxonomy" id="40149"/>
    <lineage>
        <taxon>Eukaryota</taxon>
        <taxon>Viridiplantae</taxon>
        <taxon>Streptophyta</taxon>
        <taxon>Embryophyta</taxon>
        <taxon>Tracheophyta</taxon>
        <taxon>Spermatophyta</taxon>
        <taxon>Magnoliopsida</taxon>
        <taxon>Liliopsida</taxon>
        <taxon>Poales</taxon>
        <taxon>Poaceae</taxon>
        <taxon>BOP clade</taxon>
        <taxon>Oryzoideae</taxon>
        <taxon>Oryzeae</taxon>
        <taxon>Oryzinae</taxon>
        <taxon>Oryza</taxon>
    </lineage>
</organism>
<evidence type="ECO:0000313" key="2">
    <source>
        <dbReference type="Proteomes" id="UP000008021"/>
    </source>
</evidence>
<dbReference type="EnsemblPlants" id="OMERI09G13920.2">
    <property type="protein sequence ID" value="OMERI09G13920.2"/>
    <property type="gene ID" value="OMERI09G13920"/>
</dbReference>
<keyword evidence="2" id="KW-1185">Reference proteome</keyword>
<reference evidence="1" key="1">
    <citation type="submission" date="2015-04" db="UniProtKB">
        <authorList>
            <consortium name="EnsemblPlants"/>
        </authorList>
    </citation>
    <scope>IDENTIFICATION</scope>
</reference>